<dbReference type="SUPFAM" id="SSF54160">
    <property type="entry name" value="Chromo domain-like"/>
    <property type="match status" value="1"/>
</dbReference>
<proteinExistence type="predicted"/>
<dbReference type="Pfam" id="PF24626">
    <property type="entry name" value="SH3_Tf2-1"/>
    <property type="match status" value="1"/>
</dbReference>
<accession>A0ABM4UEG0</accession>
<protein>
    <recommendedName>
        <fullName evidence="1">Tf2-1-like SH3-like domain-containing protein</fullName>
    </recommendedName>
</protein>
<gene>
    <name evidence="3" type="primary">LOC140006901</name>
</gene>
<name>A0ABM4UEG0_COFAR</name>
<evidence type="ECO:0000259" key="1">
    <source>
        <dbReference type="Pfam" id="PF24626"/>
    </source>
</evidence>
<organism evidence="2 3">
    <name type="scientific">Coffea arabica</name>
    <name type="common">Arabian coffee</name>
    <dbReference type="NCBI Taxonomy" id="13443"/>
    <lineage>
        <taxon>Eukaryota</taxon>
        <taxon>Viridiplantae</taxon>
        <taxon>Streptophyta</taxon>
        <taxon>Embryophyta</taxon>
        <taxon>Tracheophyta</taxon>
        <taxon>Spermatophyta</taxon>
        <taxon>Magnoliopsida</taxon>
        <taxon>eudicotyledons</taxon>
        <taxon>Gunneridae</taxon>
        <taxon>Pentapetalae</taxon>
        <taxon>asterids</taxon>
        <taxon>lamiids</taxon>
        <taxon>Gentianales</taxon>
        <taxon>Rubiaceae</taxon>
        <taxon>Ixoroideae</taxon>
        <taxon>Gardenieae complex</taxon>
        <taxon>Bertiereae - Coffeeae clade</taxon>
        <taxon>Coffeeae</taxon>
        <taxon>Coffea</taxon>
    </lineage>
</organism>
<dbReference type="PANTHER" id="PTHR46148:SF60">
    <property type="entry name" value="CHROMO DOMAIN-CONTAINING PROTEIN"/>
    <property type="match status" value="1"/>
</dbReference>
<dbReference type="InterPro" id="IPR056924">
    <property type="entry name" value="SH3_Tf2-1"/>
</dbReference>
<dbReference type="PANTHER" id="PTHR46148">
    <property type="entry name" value="CHROMO DOMAIN-CONTAINING PROTEIN"/>
    <property type="match status" value="1"/>
</dbReference>
<dbReference type="RefSeq" id="XP_071905674.1">
    <property type="nucleotide sequence ID" value="XM_072049573.1"/>
</dbReference>
<evidence type="ECO:0000313" key="2">
    <source>
        <dbReference type="Proteomes" id="UP001652660"/>
    </source>
</evidence>
<dbReference type="Proteomes" id="UP001652660">
    <property type="component" value="Chromosome 5e"/>
</dbReference>
<dbReference type="InterPro" id="IPR016197">
    <property type="entry name" value="Chromo-like_dom_sf"/>
</dbReference>
<dbReference type="GeneID" id="140006901"/>
<evidence type="ECO:0000313" key="3">
    <source>
        <dbReference type="RefSeq" id="XP_071905674.1"/>
    </source>
</evidence>
<keyword evidence="2" id="KW-1185">Reference proteome</keyword>
<reference evidence="3" key="1">
    <citation type="submission" date="2025-08" db="UniProtKB">
        <authorList>
            <consortium name="RefSeq"/>
        </authorList>
    </citation>
    <scope>IDENTIFICATION</scope>
    <source>
        <tissue evidence="3">Leaves</tissue>
    </source>
</reference>
<sequence length="224" mass="26332">MAPYETLYCRKCRSPICWDEIGERKILDPTTVPWNEEAYENVQLICQRIQIAQSRQSYADNRRKDLEFVVRNQVFLKITPLKASLMVGREKKLQLKFVGPYKIHQCVGNVAYKLELPSSLSRIHNLFHVSMLKKYHPDPSQVLQPENIEIDEALTYEKKPVNLLDRKVKERRNKQIPSVKVLWSNHGIEEATWEVEEEIRQKYPNLILNQSAQEGFERNPSVDN</sequence>
<feature type="domain" description="Tf2-1-like SH3-like" evidence="1">
    <location>
        <begin position="73"/>
        <end position="136"/>
    </location>
</feature>